<gene>
    <name evidence="2" type="ORF">AABB81_05540</name>
</gene>
<dbReference type="Proteomes" id="UP001474120">
    <property type="component" value="Unassembled WGS sequence"/>
</dbReference>
<sequence length="232" mass="26266">MKKIGMIMVIAITVMACSKENENTMYVKTSVKGLKKGTFYLQKQLDSMIISVDSVDVSGKEDFLLTDEVESPEMYYLTLGNSSKRIAFFGEKDTVMIETQLDLFALKAKVTGSENQKLLDDFSAMQQQFNNQKLDLVKEEFEARKAGSQDSIDIVAKKLKNWQRKKYLYTTNFAVKNANYEVAPYIALTELVNANIKLLDTINNSLTPEVKASKYGKQLDAFISEIKVSEKE</sequence>
<proteinExistence type="predicted"/>
<keyword evidence="3" id="KW-1185">Reference proteome</keyword>
<reference evidence="2 3" key="1">
    <citation type="submission" date="2024-04" db="EMBL/GenBank/DDBJ databases">
        <title>whole genome sequencing of Lutimonas vermicola strain IMCC1616.</title>
        <authorList>
            <person name="Bae S.S."/>
        </authorList>
    </citation>
    <scope>NUCLEOTIDE SEQUENCE [LARGE SCALE GENOMIC DNA]</scope>
    <source>
        <strain evidence="2 3">IMCC1616</strain>
    </source>
</reference>
<evidence type="ECO:0000313" key="3">
    <source>
        <dbReference type="Proteomes" id="UP001474120"/>
    </source>
</evidence>
<dbReference type="InterPro" id="IPR025380">
    <property type="entry name" value="DUF4369"/>
</dbReference>
<comment type="caution">
    <text evidence="2">The sequence shown here is derived from an EMBL/GenBank/DDBJ whole genome shotgun (WGS) entry which is preliminary data.</text>
</comment>
<accession>A0ABU9KZ05</accession>
<protein>
    <submittedName>
        <fullName evidence="2">DUF4369 domain-containing protein</fullName>
    </submittedName>
</protein>
<evidence type="ECO:0000259" key="1">
    <source>
        <dbReference type="Pfam" id="PF14289"/>
    </source>
</evidence>
<name>A0ABU9KZ05_9FLAO</name>
<feature type="domain" description="DUF4369" evidence="1">
    <location>
        <begin position="27"/>
        <end position="119"/>
    </location>
</feature>
<dbReference type="RefSeq" id="WP_342159169.1">
    <property type="nucleotide sequence ID" value="NZ_JBCDNA010000001.1"/>
</dbReference>
<dbReference type="EMBL" id="JBCDNA010000001">
    <property type="protein sequence ID" value="MEL4455349.1"/>
    <property type="molecule type" value="Genomic_DNA"/>
</dbReference>
<evidence type="ECO:0000313" key="2">
    <source>
        <dbReference type="EMBL" id="MEL4455349.1"/>
    </source>
</evidence>
<dbReference type="Pfam" id="PF14289">
    <property type="entry name" value="DUF4369"/>
    <property type="match status" value="1"/>
</dbReference>
<dbReference type="PROSITE" id="PS51257">
    <property type="entry name" value="PROKAR_LIPOPROTEIN"/>
    <property type="match status" value="1"/>
</dbReference>
<organism evidence="2 3">
    <name type="scientific">Lutimonas vermicola</name>
    <dbReference type="NCBI Taxonomy" id="414288"/>
    <lineage>
        <taxon>Bacteria</taxon>
        <taxon>Pseudomonadati</taxon>
        <taxon>Bacteroidota</taxon>
        <taxon>Flavobacteriia</taxon>
        <taxon>Flavobacteriales</taxon>
        <taxon>Flavobacteriaceae</taxon>
        <taxon>Lutimonas</taxon>
    </lineage>
</organism>